<dbReference type="EMBL" id="KB007868">
    <property type="protein sequence ID" value="ELR22948.1"/>
    <property type="molecule type" value="Genomic_DNA"/>
</dbReference>
<reference evidence="2 3" key="1">
    <citation type="journal article" date="2013" name="Genome Biol.">
        <title>Genome of Acanthamoeba castellanii highlights extensive lateral gene transfer and early evolution of tyrosine kinase signaling.</title>
        <authorList>
            <person name="Clarke M."/>
            <person name="Lohan A.J."/>
            <person name="Liu B."/>
            <person name="Lagkouvardos I."/>
            <person name="Roy S."/>
            <person name="Zafar N."/>
            <person name="Bertelli C."/>
            <person name="Schilde C."/>
            <person name="Kianianmomeni A."/>
            <person name="Burglin T.R."/>
            <person name="Frech C."/>
            <person name="Turcotte B."/>
            <person name="Kopec K.O."/>
            <person name="Synnott J.M."/>
            <person name="Choo C."/>
            <person name="Paponov I."/>
            <person name="Finkler A."/>
            <person name="Soon Heng Tan C."/>
            <person name="Hutchins A.P."/>
            <person name="Weinmeier T."/>
            <person name="Rattei T."/>
            <person name="Chu J.S."/>
            <person name="Gimenez G."/>
            <person name="Irimia M."/>
            <person name="Rigden D.J."/>
            <person name="Fitzpatrick D.A."/>
            <person name="Lorenzo-Morales J."/>
            <person name="Bateman A."/>
            <person name="Chiu C.H."/>
            <person name="Tang P."/>
            <person name="Hegemann P."/>
            <person name="Fromm H."/>
            <person name="Raoult D."/>
            <person name="Greub G."/>
            <person name="Miranda-Saavedra D."/>
            <person name="Chen N."/>
            <person name="Nash P."/>
            <person name="Ginger M.L."/>
            <person name="Horn M."/>
            <person name="Schaap P."/>
            <person name="Caler L."/>
            <person name="Loftus B."/>
        </authorList>
    </citation>
    <scope>NUCLEOTIDE SEQUENCE [LARGE SCALE GENOMIC DNA]</scope>
    <source>
        <strain evidence="2 3">Neff</strain>
    </source>
</reference>
<accession>L8HDW0</accession>
<evidence type="ECO:0000256" key="1">
    <source>
        <dbReference type="SAM" id="MobiDB-lite"/>
    </source>
</evidence>
<organism evidence="2 3">
    <name type="scientific">Acanthamoeba castellanii (strain ATCC 30010 / Neff)</name>
    <dbReference type="NCBI Taxonomy" id="1257118"/>
    <lineage>
        <taxon>Eukaryota</taxon>
        <taxon>Amoebozoa</taxon>
        <taxon>Discosea</taxon>
        <taxon>Longamoebia</taxon>
        <taxon>Centramoebida</taxon>
        <taxon>Acanthamoebidae</taxon>
        <taxon>Acanthamoeba</taxon>
    </lineage>
</organism>
<dbReference type="VEuPathDB" id="AmoebaDB:ACA1_036370"/>
<name>L8HDW0_ACACF</name>
<dbReference type="KEGG" id="acan:ACA1_036370"/>
<protein>
    <submittedName>
        <fullName evidence="2">Uncharacterized protein</fullName>
    </submittedName>
</protein>
<dbReference type="RefSeq" id="XP_004352087.1">
    <property type="nucleotide sequence ID" value="XM_004352035.1"/>
</dbReference>
<dbReference type="Proteomes" id="UP000011083">
    <property type="component" value="Unassembled WGS sequence"/>
</dbReference>
<feature type="compositionally biased region" description="Basic and acidic residues" evidence="1">
    <location>
        <begin position="109"/>
        <end position="121"/>
    </location>
</feature>
<feature type="region of interest" description="Disordered" evidence="1">
    <location>
        <begin position="102"/>
        <end position="128"/>
    </location>
</feature>
<evidence type="ECO:0000313" key="2">
    <source>
        <dbReference type="EMBL" id="ELR22948.1"/>
    </source>
</evidence>
<dbReference type="AlphaFoldDB" id="L8HDW0"/>
<evidence type="ECO:0000313" key="3">
    <source>
        <dbReference type="Proteomes" id="UP000011083"/>
    </source>
</evidence>
<sequence length="128" mass="14318">MLPGFGGISASDIPDQIQNGYFCLLGRRRAKASVKSVAEACLVTSRMKMLDQSVALFNPRLAGVPEQVFAVKPEAKDQLYLRKSYMYRLGIKTPQVVAYESNIKLGPNRKNESDERRKQKSEGQPVKI</sequence>
<dbReference type="GeneID" id="14923912"/>
<gene>
    <name evidence="2" type="ORF">ACA1_036370</name>
</gene>
<keyword evidence="3" id="KW-1185">Reference proteome</keyword>
<proteinExistence type="predicted"/>